<proteinExistence type="predicted"/>
<dbReference type="Gene3D" id="3.90.228.10">
    <property type="match status" value="1"/>
</dbReference>
<evidence type="ECO:0000313" key="2">
    <source>
        <dbReference type="EMBL" id="CAL0306202.1"/>
    </source>
</evidence>
<dbReference type="SUPFAM" id="SSF56399">
    <property type="entry name" value="ADP-ribosylation"/>
    <property type="match status" value="1"/>
</dbReference>
<dbReference type="PANTHER" id="PTHR31681:SF29">
    <property type="entry name" value="C2H2-LIKE ZINC FINGER PROTEIN"/>
    <property type="match status" value="1"/>
</dbReference>
<dbReference type="Proteomes" id="UP001497480">
    <property type="component" value="Unassembled WGS sequence"/>
</dbReference>
<keyword evidence="3" id="KW-1185">Reference proteome</keyword>
<comment type="caution">
    <text evidence="2">The sequence shown here is derived from an EMBL/GenBank/DDBJ whole genome shotgun (WGS) entry which is preliminary data.</text>
</comment>
<gene>
    <name evidence="2" type="ORF">LLUT_LOCUS7262</name>
</gene>
<evidence type="ECO:0000313" key="3">
    <source>
        <dbReference type="Proteomes" id="UP001497480"/>
    </source>
</evidence>
<feature type="region of interest" description="Disordered" evidence="1">
    <location>
        <begin position="23"/>
        <end position="61"/>
    </location>
</feature>
<accession>A0AAV1WAK5</accession>
<feature type="compositionally biased region" description="Polar residues" evidence="1">
    <location>
        <begin position="49"/>
        <end position="61"/>
    </location>
</feature>
<feature type="region of interest" description="Disordered" evidence="1">
    <location>
        <begin position="78"/>
        <end position="99"/>
    </location>
</feature>
<dbReference type="PANTHER" id="PTHR31681">
    <property type="entry name" value="C2H2-LIKE ZINC FINGER PROTEIN"/>
    <property type="match status" value="1"/>
</dbReference>
<name>A0AAV1WAK5_LUPLU</name>
<protein>
    <submittedName>
        <fullName evidence="2">Uncharacterized protein</fullName>
    </submittedName>
</protein>
<dbReference type="EMBL" id="CAXHTB010000005">
    <property type="protein sequence ID" value="CAL0306202.1"/>
    <property type="molecule type" value="Genomic_DNA"/>
</dbReference>
<sequence>MSELWHYLKKSLYCKPHCKEIHDPRRTKDHKSDRRKKQSKESDSKQDSPTSQAGSAISNPVTHVIVLDTSSGGNKPCCYPFPPNNEDASKGVEGSQTSTRTSNLQKTHCVDCAQCNFFSKPRVRVMVKRDSPSSLRDKFESLDKDDTSVEHSVIQLHKEDSTWQIIEKICQTSYTNSETRAAEIEIILKVLNHQKAFNSFEGCREMARTNSEKLADKLPRCLADGNEILRFHGTTIACSLGINDDYSNSFCTLDQCGLCQILRDGFSTKTEEFNDALGVLTTSSCEKAFETIGLSDEVYGRKCVIVCRVIAGRIHNPLQEIQEIITDDSGFGSLVKKINAESDIEELFVLNPSAVLPCFVAIYKCES</sequence>
<organism evidence="2 3">
    <name type="scientific">Lupinus luteus</name>
    <name type="common">European yellow lupine</name>
    <dbReference type="NCBI Taxonomy" id="3873"/>
    <lineage>
        <taxon>Eukaryota</taxon>
        <taxon>Viridiplantae</taxon>
        <taxon>Streptophyta</taxon>
        <taxon>Embryophyta</taxon>
        <taxon>Tracheophyta</taxon>
        <taxon>Spermatophyta</taxon>
        <taxon>Magnoliopsida</taxon>
        <taxon>eudicotyledons</taxon>
        <taxon>Gunneridae</taxon>
        <taxon>Pentapetalae</taxon>
        <taxon>rosids</taxon>
        <taxon>fabids</taxon>
        <taxon>Fabales</taxon>
        <taxon>Fabaceae</taxon>
        <taxon>Papilionoideae</taxon>
        <taxon>50 kb inversion clade</taxon>
        <taxon>genistoids sensu lato</taxon>
        <taxon>core genistoids</taxon>
        <taxon>Genisteae</taxon>
        <taxon>Lupinus</taxon>
    </lineage>
</organism>
<feature type="compositionally biased region" description="Basic and acidic residues" evidence="1">
    <location>
        <begin position="23"/>
        <end position="32"/>
    </location>
</feature>
<dbReference type="AlphaFoldDB" id="A0AAV1WAK5"/>
<reference evidence="2 3" key="1">
    <citation type="submission" date="2024-03" db="EMBL/GenBank/DDBJ databases">
        <authorList>
            <person name="Martinez-Hernandez J."/>
        </authorList>
    </citation>
    <scope>NUCLEOTIDE SEQUENCE [LARGE SCALE GENOMIC DNA]</scope>
</reference>
<evidence type="ECO:0000256" key="1">
    <source>
        <dbReference type="SAM" id="MobiDB-lite"/>
    </source>
</evidence>